<organism evidence="7">
    <name type="scientific">marine sediment metagenome</name>
    <dbReference type="NCBI Taxonomy" id="412755"/>
    <lineage>
        <taxon>unclassified sequences</taxon>
        <taxon>metagenomes</taxon>
        <taxon>ecological metagenomes</taxon>
    </lineage>
</organism>
<evidence type="ECO:0000259" key="6">
    <source>
        <dbReference type="SMART" id="SM00922"/>
    </source>
</evidence>
<feature type="domain" description="Mandelate racemase/muconate lactonizing enzyme C-terminal" evidence="6">
    <location>
        <begin position="56"/>
        <end position="149"/>
    </location>
</feature>
<dbReference type="SFLD" id="SFLDG00180">
    <property type="entry name" value="muconate_cycloisomerase"/>
    <property type="match status" value="1"/>
</dbReference>
<comment type="caution">
    <text evidence="7">The sequence shown here is derived from an EMBL/GenBank/DDBJ whole genome shotgun (WGS) entry which is preliminary data.</text>
</comment>
<evidence type="ECO:0000313" key="7">
    <source>
        <dbReference type="EMBL" id="GAH48303.1"/>
    </source>
</evidence>
<dbReference type="AlphaFoldDB" id="X1HSN7"/>
<dbReference type="PANTHER" id="PTHR48073">
    <property type="entry name" value="O-SUCCINYLBENZOATE SYNTHASE-RELATED"/>
    <property type="match status" value="1"/>
</dbReference>
<dbReference type="EC" id="4.2.1.113" evidence="5"/>
<dbReference type="PANTHER" id="PTHR48073:SF5">
    <property type="entry name" value="O-SUCCINYLBENZOATE SYNTHASE"/>
    <property type="match status" value="1"/>
</dbReference>
<protein>
    <recommendedName>
        <fullName evidence="5">o-succinylbenzoate synthase</fullName>
        <ecNumber evidence="5">4.2.1.113</ecNumber>
    </recommendedName>
</protein>
<comment type="cofactor">
    <cofactor evidence="1">
        <name>a divalent metal cation</name>
        <dbReference type="ChEBI" id="CHEBI:60240"/>
    </cofactor>
</comment>
<evidence type="ECO:0000256" key="1">
    <source>
        <dbReference type="ARBA" id="ARBA00001968"/>
    </source>
</evidence>
<keyword evidence="4" id="KW-0456">Lyase</keyword>
<dbReference type="GO" id="GO:0009234">
    <property type="term" value="P:menaquinone biosynthetic process"/>
    <property type="evidence" value="ECO:0007669"/>
    <property type="project" value="InterPro"/>
</dbReference>
<dbReference type="GO" id="GO:0046872">
    <property type="term" value="F:metal ion binding"/>
    <property type="evidence" value="ECO:0007669"/>
    <property type="project" value="UniProtKB-KW"/>
</dbReference>
<dbReference type="InterPro" id="IPR013341">
    <property type="entry name" value="Mandelate_racemase_N_dom"/>
</dbReference>
<gene>
    <name evidence="7" type="ORF">S03H2_33392</name>
</gene>
<accession>X1HSN7</accession>
<keyword evidence="2" id="KW-0479">Metal-binding</keyword>
<dbReference type="Gene3D" id="3.20.20.120">
    <property type="entry name" value="Enolase-like C-terminal domain"/>
    <property type="match status" value="1"/>
</dbReference>
<reference evidence="7" key="1">
    <citation type="journal article" date="2014" name="Front. Microbiol.">
        <title>High frequency of phylogenetically diverse reductive dehalogenase-homologous genes in deep subseafloor sedimentary metagenomes.</title>
        <authorList>
            <person name="Kawai M."/>
            <person name="Futagami T."/>
            <person name="Toyoda A."/>
            <person name="Takaki Y."/>
            <person name="Nishi S."/>
            <person name="Hori S."/>
            <person name="Arai W."/>
            <person name="Tsubouchi T."/>
            <person name="Morono Y."/>
            <person name="Uchiyama I."/>
            <person name="Ito T."/>
            <person name="Fujiyama A."/>
            <person name="Inagaki F."/>
            <person name="Takami H."/>
        </authorList>
    </citation>
    <scope>NUCLEOTIDE SEQUENCE</scope>
    <source>
        <strain evidence="7">Expedition CK06-06</strain>
    </source>
</reference>
<feature type="non-terminal residue" evidence="7">
    <location>
        <position position="236"/>
    </location>
</feature>
<keyword evidence="3" id="KW-0460">Magnesium</keyword>
<dbReference type="SUPFAM" id="SSF54826">
    <property type="entry name" value="Enolase N-terminal domain-like"/>
    <property type="match status" value="1"/>
</dbReference>
<dbReference type="GO" id="GO:0043748">
    <property type="term" value="F:O-succinylbenzoate synthase activity"/>
    <property type="evidence" value="ECO:0007669"/>
    <property type="project" value="UniProtKB-EC"/>
</dbReference>
<dbReference type="SFLD" id="SFLDS00001">
    <property type="entry name" value="Enolase"/>
    <property type="match status" value="1"/>
</dbReference>
<dbReference type="GO" id="GO:0016854">
    <property type="term" value="F:racemase and epimerase activity"/>
    <property type="evidence" value="ECO:0007669"/>
    <property type="project" value="UniProtKB-ARBA"/>
</dbReference>
<dbReference type="InterPro" id="IPR036849">
    <property type="entry name" value="Enolase-like_C_sf"/>
</dbReference>
<dbReference type="Pfam" id="PF13378">
    <property type="entry name" value="MR_MLE_C"/>
    <property type="match status" value="1"/>
</dbReference>
<dbReference type="Pfam" id="PF02746">
    <property type="entry name" value="MR_MLE_N"/>
    <property type="match status" value="1"/>
</dbReference>
<name>X1HSN7_9ZZZZ</name>
<dbReference type="InterPro" id="IPR029065">
    <property type="entry name" value="Enolase_C-like"/>
</dbReference>
<dbReference type="EMBL" id="BARU01020323">
    <property type="protein sequence ID" value="GAH48303.1"/>
    <property type="molecule type" value="Genomic_DNA"/>
</dbReference>
<evidence type="ECO:0000256" key="2">
    <source>
        <dbReference type="ARBA" id="ARBA00022723"/>
    </source>
</evidence>
<dbReference type="Gene3D" id="3.30.390.10">
    <property type="entry name" value="Enolase-like, N-terminal domain"/>
    <property type="match status" value="1"/>
</dbReference>
<dbReference type="SUPFAM" id="SSF51604">
    <property type="entry name" value="Enolase C-terminal domain-like"/>
    <property type="match status" value="1"/>
</dbReference>
<evidence type="ECO:0000256" key="3">
    <source>
        <dbReference type="ARBA" id="ARBA00022842"/>
    </source>
</evidence>
<dbReference type="InterPro" id="IPR013342">
    <property type="entry name" value="Mandelate_racemase_C"/>
</dbReference>
<sequence>MKKVQFVKGNNFAKAALETAFWNLEAQKANLPLWKLFGGKKSQVEVGVSIGLQPTINELLGKIEKHLNEGYRRIKIKIMRGNSELETLKNVRKNFPDIKLMVDANSSYTLNDINILSQFDNFNLLMIEQPLGDNDIIDHATLQKQLSTPICLDESIHCLDDTRQAIQLASGIIINIKYGRVGGISPALEIHNYCKKAGISTWISRGGLPLAPFKILYPFISVIISRASLSSKGIIR</sequence>
<evidence type="ECO:0000256" key="5">
    <source>
        <dbReference type="ARBA" id="ARBA00029491"/>
    </source>
</evidence>
<dbReference type="InterPro" id="IPR029017">
    <property type="entry name" value="Enolase-like_N"/>
</dbReference>
<proteinExistence type="predicted"/>
<dbReference type="InterPro" id="IPR010197">
    <property type="entry name" value="OSBS/NAAAR"/>
</dbReference>
<dbReference type="NCBIfam" id="TIGR01928">
    <property type="entry name" value="menC_lowGC_arch"/>
    <property type="match status" value="1"/>
</dbReference>
<evidence type="ECO:0000256" key="4">
    <source>
        <dbReference type="ARBA" id="ARBA00023239"/>
    </source>
</evidence>
<dbReference type="SMART" id="SM00922">
    <property type="entry name" value="MR_MLE"/>
    <property type="match status" value="1"/>
</dbReference>